<dbReference type="SUPFAM" id="SSF48452">
    <property type="entry name" value="TPR-like"/>
    <property type="match status" value="1"/>
</dbReference>
<organism evidence="1 2">
    <name type="scientific">Flavobacterium jumunjinense</name>
    <dbReference type="NCBI Taxonomy" id="998845"/>
    <lineage>
        <taxon>Bacteria</taxon>
        <taxon>Pseudomonadati</taxon>
        <taxon>Bacteroidota</taxon>
        <taxon>Flavobacteriia</taxon>
        <taxon>Flavobacteriales</taxon>
        <taxon>Flavobacteriaceae</taxon>
        <taxon>Flavobacterium</taxon>
    </lineage>
</organism>
<evidence type="ECO:0000313" key="2">
    <source>
        <dbReference type="Proteomes" id="UP001589607"/>
    </source>
</evidence>
<dbReference type="RefSeq" id="WP_236455874.1">
    <property type="nucleotide sequence ID" value="NZ_CBCSGE010000002.1"/>
</dbReference>
<evidence type="ECO:0000313" key="1">
    <source>
        <dbReference type="EMBL" id="MFB9096658.1"/>
    </source>
</evidence>
<dbReference type="Gene3D" id="1.25.40.390">
    <property type="match status" value="1"/>
</dbReference>
<protein>
    <submittedName>
        <fullName evidence="1">RagB/SusD family nutrient uptake outer membrane protein</fullName>
    </submittedName>
</protein>
<accession>A0ABV5GMQ0</accession>
<dbReference type="Pfam" id="PF12741">
    <property type="entry name" value="SusD-like"/>
    <property type="match status" value="1"/>
</dbReference>
<comment type="caution">
    <text evidence="1">The sequence shown here is derived from an EMBL/GenBank/DDBJ whole genome shotgun (WGS) entry which is preliminary data.</text>
</comment>
<name>A0ABV5GMQ0_9FLAO</name>
<dbReference type="Proteomes" id="UP001589607">
    <property type="component" value="Unassembled WGS sequence"/>
</dbReference>
<reference evidence="1 2" key="1">
    <citation type="submission" date="2024-09" db="EMBL/GenBank/DDBJ databases">
        <authorList>
            <person name="Sun Q."/>
            <person name="Mori K."/>
        </authorList>
    </citation>
    <scope>NUCLEOTIDE SEQUENCE [LARGE SCALE GENOMIC DNA]</scope>
    <source>
        <strain evidence="1 2">CECT 7955</strain>
    </source>
</reference>
<sequence>MKKQFIKIVIVVAVFNLFSCTEDFEAINTNSTGQSEITLPDLFKGIYSNIVIAKPEWQYQLQQNLNADLWSGYMATPTGFAGGSNNSTYNLIDGWNDFAWAPTYKNIIAFTDAIERKTKNVQNDFYALSLLLKVQAMHKVTDTFGPAVYSQYGTGVLPVSYDSQEEIYNAMFTDLETAITHLTNKIQSGEPSNLAGVDKTVYAGDMTKWVKFGNSLRLRLAMRITKINPVLAKTEAEKSFAHTIGVITENNEILSLNIPHPVGVISEGWKDIRMSADMESILVGYSDPRLSKYFKESVQFPTEYKGVRTGINIISKSDHQDFSGLSDEIVSKITFMTAAEVYFLRAEGALRGWNMGGISQLLYEEGVKKSFEQHAATNATAYLADNSSVPTNYVDTAPGYAVNNTNAVSTITIEWNDIDTNELKLERIITQKWIACFPDGQEAWSEHRRTGYPKLFPVIKNTSGGIIDSNLGVRRINFPISEVNANAAGVASGVSKLNGPDNGATRLWWDTTGSNF</sequence>
<keyword evidence="2" id="KW-1185">Reference proteome</keyword>
<proteinExistence type="predicted"/>
<dbReference type="EMBL" id="JBHMEY010000018">
    <property type="protein sequence ID" value="MFB9096658.1"/>
    <property type="molecule type" value="Genomic_DNA"/>
</dbReference>
<gene>
    <name evidence="1" type="ORF">ACFFVF_09045</name>
</gene>
<dbReference type="InterPro" id="IPR011990">
    <property type="entry name" value="TPR-like_helical_dom_sf"/>
</dbReference>
<dbReference type="InterPro" id="IPR024302">
    <property type="entry name" value="SusD-like"/>
</dbReference>